<keyword evidence="1" id="KW-0175">Coiled coil</keyword>
<sequence>MTRTKWILTGLSLAALAAVTVWALSPSAEPVDIAQVTRGPLEITVEAEGKTQVRNPYLVTAPITGTTTRSPVEVGDTVERGGTVVAEIRPAEPAFLDARARAQAEAAVTEAQASVRLAEANIARAEADLAYAQTEYARNSELAARGIVPPRSLEAADQARRSADAALNAARSALDLNRATLAKAQAQLVAPTDPGAGAAAVTCCVQITAPTSGTILTIEDRSARLVQAGETLLTIGDLGDLEIEVDLLSSDAVRVAEGALAHVERWGGSGVLEARVRRIDPAAFTEVSALGIEEQRVRLKLDILTPPEQRVGLGDGFRTYIRIVVWSAEDALRVPQSALFRQGGGWVVFAIQDDRAVLTPVQIGQSNADAAEVLSGLEAGQSVVAYPGSRIADGIRITPRTTPDS</sequence>
<gene>
    <name evidence="4" type="ORF">LZA78_15020</name>
</gene>
<feature type="coiled-coil region" evidence="1">
    <location>
        <begin position="101"/>
        <end position="135"/>
    </location>
</feature>
<evidence type="ECO:0000313" key="4">
    <source>
        <dbReference type="EMBL" id="MCE5974799.1"/>
    </source>
</evidence>
<accession>A0ABS8YYC0</accession>
<dbReference type="InterPro" id="IPR058637">
    <property type="entry name" value="YknX-like_C"/>
</dbReference>
<proteinExistence type="predicted"/>
<evidence type="ECO:0000256" key="1">
    <source>
        <dbReference type="SAM" id="Coils"/>
    </source>
</evidence>
<dbReference type="Pfam" id="PF25989">
    <property type="entry name" value="YknX_C"/>
    <property type="match status" value="1"/>
</dbReference>
<name>A0ABS8YYC0_9RHOB</name>
<keyword evidence="5" id="KW-1185">Reference proteome</keyword>
<reference evidence="4 5" key="1">
    <citation type="submission" date="2021-12" db="EMBL/GenBank/DDBJ databases">
        <title>Sinirhodobacter sp. WL0062 is a bacterium isolated from seawater.</title>
        <authorList>
            <person name="Wang L."/>
            <person name="He W."/>
            <person name="Zhang D.-F."/>
        </authorList>
    </citation>
    <scope>NUCLEOTIDE SEQUENCE [LARGE SCALE GENOMIC DNA]</scope>
    <source>
        <strain evidence="4 5">WL0062</strain>
    </source>
</reference>
<organism evidence="4 5">
    <name type="scientific">Rhodobacter flavimaris</name>
    <dbReference type="NCBI Taxonomy" id="2907145"/>
    <lineage>
        <taxon>Bacteria</taxon>
        <taxon>Pseudomonadati</taxon>
        <taxon>Pseudomonadota</taxon>
        <taxon>Alphaproteobacteria</taxon>
        <taxon>Rhodobacterales</taxon>
        <taxon>Rhodobacter group</taxon>
        <taxon>Rhodobacter</taxon>
    </lineage>
</organism>
<dbReference type="SUPFAM" id="SSF56954">
    <property type="entry name" value="Outer membrane efflux proteins (OEP)"/>
    <property type="match status" value="1"/>
</dbReference>
<feature type="signal peptide" evidence="2">
    <location>
        <begin position="1"/>
        <end position="23"/>
    </location>
</feature>
<protein>
    <submittedName>
        <fullName evidence="4">Efflux RND transporter periplasmic adaptor subunit</fullName>
    </submittedName>
</protein>
<evidence type="ECO:0000256" key="2">
    <source>
        <dbReference type="SAM" id="SignalP"/>
    </source>
</evidence>
<dbReference type="PANTHER" id="PTHR30469">
    <property type="entry name" value="MULTIDRUG RESISTANCE PROTEIN MDTA"/>
    <property type="match status" value="1"/>
</dbReference>
<dbReference type="EMBL" id="JAJUOS010000013">
    <property type="protein sequence ID" value="MCE5974799.1"/>
    <property type="molecule type" value="Genomic_DNA"/>
</dbReference>
<evidence type="ECO:0000259" key="3">
    <source>
        <dbReference type="Pfam" id="PF25989"/>
    </source>
</evidence>
<comment type="caution">
    <text evidence="4">The sequence shown here is derived from an EMBL/GenBank/DDBJ whole genome shotgun (WGS) entry which is preliminary data.</text>
</comment>
<evidence type="ECO:0000313" key="5">
    <source>
        <dbReference type="Proteomes" id="UP001521181"/>
    </source>
</evidence>
<dbReference type="PANTHER" id="PTHR30469:SF15">
    <property type="entry name" value="HLYD FAMILY OF SECRETION PROTEINS"/>
    <property type="match status" value="1"/>
</dbReference>
<dbReference type="Gene3D" id="2.40.420.20">
    <property type="match status" value="1"/>
</dbReference>
<dbReference type="Proteomes" id="UP001521181">
    <property type="component" value="Unassembled WGS sequence"/>
</dbReference>
<dbReference type="Gene3D" id="1.10.287.470">
    <property type="entry name" value="Helix hairpin bin"/>
    <property type="match status" value="1"/>
</dbReference>
<dbReference type="RefSeq" id="WP_233677737.1">
    <property type="nucleotide sequence ID" value="NZ_JAJUOS010000013.1"/>
</dbReference>
<keyword evidence="2" id="KW-0732">Signal</keyword>
<feature type="domain" description="YknX-like C-terminal permuted SH3-like" evidence="3">
    <location>
        <begin position="331"/>
        <end position="398"/>
    </location>
</feature>
<dbReference type="Gene3D" id="2.40.50.100">
    <property type="match status" value="1"/>
</dbReference>
<feature type="chain" id="PRO_5046701715" evidence="2">
    <location>
        <begin position="24"/>
        <end position="405"/>
    </location>
</feature>